<comment type="caution">
    <text evidence="3">The sequence shown here is derived from an EMBL/GenBank/DDBJ whole genome shotgun (WGS) entry which is preliminary data.</text>
</comment>
<gene>
    <name evidence="3" type="ORF">EDC24_1621</name>
</gene>
<keyword evidence="4" id="KW-1185">Reference proteome</keyword>
<feature type="coiled-coil region" evidence="1">
    <location>
        <begin position="280"/>
        <end position="348"/>
    </location>
</feature>
<organism evidence="3 4">
    <name type="scientific">Aquisalibacillus elongatus</name>
    <dbReference type="NCBI Taxonomy" id="485577"/>
    <lineage>
        <taxon>Bacteria</taxon>
        <taxon>Bacillati</taxon>
        <taxon>Bacillota</taxon>
        <taxon>Bacilli</taxon>
        <taxon>Bacillales</taxon>
        <taxon>Bacillaceae</taxon>
        <taxon>Aquisalibacillus</taxon>
    </lineage>
</organism>
<dbReference type="EMBL" id="RKRF01000008">
    <property type="protein sequence ID" value="RPF54422.1"/>
    <property type="molecule type" value="Genomic_DNA"/>
</dbReference>
<dbReference type="InterPro" id="IPR057253">
    <property type="entry name" value="CoiA-like_N"/>
</dbReference>
<evidence type="ECO:0000313" key="3">
    <source>
        <dbReference type="EMBL" id="RPF54422.1"/>
    </source>
</evidence>
<keyword evidence="1" id="KW-0175">Coiled coil</keyword>
<evidence type="ECO:0000259" key="2">
    <source>
        <dbReference type="Pfam" id="PF25164"/>
    </source>
</evidence>
<name>A0A3N5C4S0_9BACI</name>
<proteinExistence type="predicted"/>
<dbReference type="RefSeq" id="WP_124221398.1">
    <property type="nucleotide sequence ID" value="NZ_RKRF01000008.1"/>
</dbReference>
<evidence type="ECO:0000313" key="4">
    <source>
        <dbReference type="Proteomes" id="UP000276443"/>
    </source>
</evidence>
<feature type="domain" description="Competence protein CoiA-like N-terminal" evidence="2">
    <location>
        <begin position="25"/>
        <end position="65"/>
    </location>
</feature>
<dbReference type="AlphaFoldDB" id="A0A3N5C4S0"/>
<sequence length="429" mass="51418">MREAIHAIDETIEVLPFTSNFDEINNFKKLAKKGIYKCPYCNSELIVKSGEEREVHFAHKHSEACIDSKEFDQAEKRYSKQIERETKTHKVLVDIVYDELTTQTKVNNELFVEKGYRFKTDLKYYPDIITKVNNKTFAISIVTNVSPTTDSSLAKQINTRHEYFKDNDMIPLWYIEKKESAIEKDKNAIVLWDAENNISSKTKEDREWDRHLEDIIKDKEFFKPFNYPISMDEIKIDVRSMYYIYSTETNIKVKLQRFLRDRTAKPFRAFLLLDGYELPFASTLRLAEEFELNNAELEKRRRSEFYDYYFKLNEEYNKKMKDEEEAQLKLIEDNKRKHQLNIEKIKNENVLLDSSSYFSYDDLRSLLKEKINLTQKEQNLLWSKYMTRIGFKNPYVVWNVVVKNGCKSFDDLHKILDDELRKRTIKNYF</sequence>
<protein>
    <submittedName>
        <fullName evidence="3">Competence protein CoiA-like protein</fullName>
    </submittedName>
</protein>
<dbReference type="Proteomes" id="UP000276443">
    <property type="component" value="Unassembled WGS sequence"/>
</dbReference>
<dbReference type="OrthoDB" id="3784230at2"/>
<dbReference type="Pfam" id="PF25164">
    <property type="entry name" value="CoiA_N"/>
    <property type="match status" value="1"/>
</dbReference>
<accession>A0A3N5C4S0</accession>
<evidence type="ECO:0000256" key="1">
    <source>
        <dbReference type="SAM" id="Coils"/>
    </source>
</evidence>
<reference evidence="3 4" key="1">
    <citation type="submission" date="2018-11" db="EMBL/GenBank/DDBJ databases">
        <title>Genomic Encyclopedia of Type Strains, Phase IV (KMG-IV): sequencing the most valuable type-strain genomes for metagenomic binning, comparative biology and taxonomic classification.</title>
        <authorList>
            <person name="Goeker M."/>
        </authorList>
    </citation>
    <scope>NUCLEOTIDE SEQUENCE [LARGE SCALE GENOMIC DNA]</scope>
    <source>
        <strain evidence="3 4">DSM 18090</strain>
    </source>
</reference>